<dbReference type="NCBIfam" id="TIGR00643">
    <property type="entry name" value="recG"/>
    <property type="match status" value="1"/>
</dbReference>
<dbReference type="CDD" id="cd18811">
    <property type="entry name" value="SF2_C_RecG"/>
    <property type="match status" value="1"/>
</dbReference>
<dbReference type="SUPFAM" id="SSF50249">
    <property type="entry name" value="Nucleic acid-binding proteins"/>
    <property type="match status" value="1"/>
</dbReference>
<evidence type="ECO:0000256" key="5">
    <source>
        <dbReference type="ARBA" id="ARBA00022801"/>
    </source>
</evidence>
<dbReference type="InterPro" id="IPR033454">
    <property type="entry name" value="RecG_wedge"/>
</dbReference>
<evidence type="ECO:0000256" key="12">
    <source>
        <dbReference type="ARBA" id="ARBA00034617"/>
    </source>
</evidence>
<evidence type="ECO:0000256" key="6">
    <source>
        <dbReference type="ARBA" id="ARBA00022806"/>
    </source>
</evidence>
<evidence type="ECO:0000256" key="2">
    <source>
        <dbReference type="ARBA" id="ARBA00017846"/>
    </source>
</evidence>
<keyword evidence="6 15" id="KW-0347">Helicase</keyword>
<evidence type="ECO:0000256" key="7">
    <source>
        <dbReference type="ARBA" id="ARBA00022840"/>
    </source>
</evidence>
<comment type="similarity">
    <text evidence="1 15">Belongs to the helicase family. RecG subfamily.</text>
</comment>
<dbReference type="RefSeq" id="WP_049685310.1">
    <property type="nucleotide sequence ID" value="NZ_CP009170.1"/>
</dbReference>
<dbReference type="SMART" id="SM00490">
    <property type="entry name" value="HELICc"/>
    <property type="match status" value="2"/>
</dbReference>
<keyword evidence="11" id="KW-0413">Isomerase</keyword>
<dbReference type="InterPro" id="IPR001650">
    <property type="entry name" value="Helicase_C-like"/>
</dbReference>
<organism evidence="18 19">
    <name type="scientific">Thermoanaerobacter kivui</name>
    <name type="common">Acetogenium kivui</name>
    <dbReference type="NCBI Taxonomy" id="2325"/>
    <lineage>
        <taxon>Bacteria</taxon>
        <taxon>Bacillati</taxon>
        <taxon>Bacillota</taxon>
        <taxon>Clostridia</taxon>
        <taxon>Thermoanaerobacterales</taxon>
        <taxon>Thermoanaerobacteraceae</taxon>
        <taxon>Thermoanaerobacter</taxon>
    </lineage>
</organism>
<dbReference type="SMART" id="SM00487">
    <property type="entry name" value="DEXDc"/>
    <property type="match status" value="1"/>
</dbReference>
<protein>
    <recommendedName>
        <fullName evidence="2 15">ATP-dependent DNA helicase RecG</fullName>
        <ecNumber evidence="13 15">5.6.2.4</ecNumber>
    </recommendedName>
</protein>
<keyword evidence="10 15" id="KW-0234">DNA repair</keyword>
<sequence length="682" mass="77285">MPLNIDVQYVKGVGPKRARLLKKLGINTVEDLLFYFPKDYENRSEILKIEDLKVGEKQTFRAYIAGSAREIKTSRLVITKIPVKDGTGAVELVWYNQPYIKNNFKIGEEYIISGKLQFKYGQLMIENPAIEKSDDVKLNTGRIVPIYGLTEGLSQNTIRKIMFNALKDYIGEIEEFFEENYLKEKGLMDIKEAIININFPESQLHLQKAKYRLKYQELFLLQLTLFLIKKSIKNFKNGIKFEKVDLKPFLEALPFKLTVAQVKVLKEIISDMASHKVMNRLVQGDVGSGKTVVAACSMYIAVKNGYQVAMMAPTEILAKQHYQTLKEIFKGSDIKIGFLSGGFSPSKKKEALEKIKNGDYDIVVGTHALIEDTVVFHKLGLCITDEQHRFGVRQRALLMQKGENPDVLVMTATPIPRTLALILYGDLDISIIDQLPPGRKKVKTYVIPSSMRKKAYAFAMKEVKKGRQVYVVCPLIEESDKVNAMSAEIVYEEIYKEAFKNAKVGLLHGKMPDSDKEKVMEDFVNGKIDILVSTTVIEVGVNVPNATVMIVENAERFGLAQLHQLRGRVGRSEFQSYCILIAYSNSDVAKKRLRVMAETSDGFKIAEKDLEIRGPGEILGLRQHGLPEFKIANLFEDIEILKEVQKDVEELLAKDPKLEGYSKLKNVLINQFYQKLSGIILN</sequence>
<evidence type="ECO:0000256" key="15">
    <source>
        <dbReference type="RuleBase" id="RU363016"/>
    </source>
</evidence>
<evidence type="ECO:0000259" key="16">
    <source>
        <dbReference type="PROSITE" id="PS51192"/>
    </source>
</evidence>
<evidence type="ECO:0000256" key="10">
    <source>
        <dbReference type="ARBA" id="ARBA00023204"/>
    </source>
</evidence>
<dbReference type="InterPro" id="IPR014001">
    <property type="entry name" value="Helicase_ATP-bd"/>
</dbReference>
<dbReference type="CDD" id="cd17992">
    <property type="entry name" value="DEXHc_RecG"/>
    <property type="match status" value="1"/>
</dbReference>
<feature type="domain" description="Helicase ATP-binding" evidence="16">
    <location>
        <begin position="271"/>
        <end position="432"/>
    </location>
</feature>
<dbReference type="NCBIfam" id="NF008165">
    <property type="entry name" value="PRK10917.1-3"/>
    <property type="match status" value="1"/>
</dbReference>
<name>A0A097ARZ5_THEKI</name>
<dbReference type="Gene3D" id="3.40.50.300">
    <property type="entry name" value="P-loop containing nucleotide triphosphate hydrolases"/>
    <property type="match status" value="2"/>
</dbReference>
<evidence type="ECO:0000256" key="14">
    <source>
        <dbReference type="ARBA" id="ARBA00048988"/>
    </source>
</evidence>
<dbReference type="AlphaFoldDB" id="A0A097ARZ5"/>
<dbReference type="Pfam" id="PF00271">
    <property type="entry name" value="Helicase_C"/>
    <property type="match status" value="1"/>
</dbReference>
<evidence type="ECO:0000256" key="8">
    <source>
        <dbReference type="ARBA" id="ARBA00023125"/>
    </source>
</evidence>
<dbReference type="Pfam" id="PF19833">
    <property type="entry name" value="RecG_dom3_C"/>
    <property type="match status" value="1"/>
</dbReference>
<comment type="function">
    <text evidence="15">Plays a critical role in recombination and DNA repair. Helps process Holliday junction intermediates to mature products by catalyzing branch migration. Has replication fork regression activity, unwinds stalled or blocked replication forks to make a HJ that can be resolved. Has a DNA unwinding activity characteristic of a DNA helicase with 3'-5' polarity.</text>
</comment>
<dbReference type="SUPFAM" id="SSF52540">
    <property type="entry name" value="P-loop containing nucleoside triphosphate hydrolases"/>
    <property type="match status" value="2"/>
</dbReference>
<evidence type="ECO:0000256" key="13">
    <source>
        <dbReference type="ARBA" id="ARBA00034808"/>
    </source>
</evidence>
<evidence type="ECO:0000313" key="18">
    <source>
        <dbReference type="EMBL" id="AIS52577.1"/>
    </source>
</evidence>
<dbReference type="InterPro" id="IPR045562">
    <property type="entry name" value="RecG_dom3_C"/>
</dbReference>
<dbReference type="Pfam" id="PF00270">
    <property type="entry name" value="DEAD"/>
    <property type="match status" value="1"/>
</dbReference>
<keyword evidence="3 15" id="KW-0547">Nucleotide-binding</keyword>
<dbReference type="NCBIfam" id="NF008168">
    <property type="entry name" value="PRK10917.2-2"/>
    <property type="match status" value="1"/>
</dbReference>
<dbReference type="CDD" id="cd04488">
    <property type="entry name" value="RecG_wedge_OBF"/>
    <property type="match status" value="1"/>
</dbReference>
<keyword evidence="7 15" id="KW-0067">ATP-binding</keyword>
<evidence type="ECO:0000256" key="11">
    <source>
        <dbReference type="ARBA" id="ARBA00023235"/>
    </source>
</evidence>
<feature type="domain" description="Helicase C-terminal" evidence="17">
    <location>
        <begin position="451"/>
        <end position="611"/>
    </location>
</feature>
<gene>
    <name evidence="18" type="primary">recG</name>
    <name evidence="18" type="ORF">TKV_c14060</name>
</gene>
<proteinExistence type="inferred from homology"/>
<dbReference type="PROSITE" id="PS51194">
    <property type="entry name" value="HELICASE_CTER"/>
    <property type="match status" value="1"/>
</dbReference>
<dbReference type="InterPro" id="IPR047112">
    <property type="entry name" value="RecG/Mfd"/>
</dbReference>
<dbReference type="eggNOG" id="COG1200">
    <property type="taxonomic scope" value="Bacteria"/>
</dbReference>
<evidence type="ECO:0000256" key="9">
    <source>
        <dbReference type="ARBA" id="ARBA00023172"/>
    </source>
</evidence>
<evidence type="ECO:0000259" key="17">
    <source>
        <dbReference type="PROSITE" id="PS51194"/>
    </source>
</evidence>
<dbReference type="Proteomes" id="UP000029669">
    <property type="component" value="Chromosome"/>
</dbReference>
<dbReference type="GO" id="GO:0043138">
    <property type="term" value="F:3'-5' DNA helicase activity"/>
    <property type="evidence" value="ECO:0007669"/>
    <property type="project" value="UniProtKB-EC"/>
</dbReference>
<dbReference type="InterPro" id="IPR027417">
    <property type="entry name" value="P-loop_NTPase"/>
</dbReference>
<keyword evidence="19" id="KW-1185">Reference proteome</keyword>
<dbReference type="Pfam" id="PF17191">
    <property type="entry name" value="RecG_wedge"/>
    <property type="match status" value="1"/>
</dbReference>
<dbReference type="GO" id="GO:0003677">
    <property type="term" value="F:DNA binding"/>
    <property type="evidence" value="ECO:0007669"/>
    <property type="project" value="UniProtKB-KW"/>
</dbReference>
<accession>A0A097ARZ5</accession>
<dbReference type="PANTHER" id="PTHR47964:SF1">
    <property type="entry name" value="ATP-DEPENDENT DNA HELICASE HOMOLOG RECG, CHLOROPLASTIC"/>
    <property type="match status" value="1"/>
</dbReference>
<dbReference type="STRING" id="2325.TKV_c14060"/>
<dbReference type="HOGENOM" id="CLU_005122_7_1_9"/>
<keyword evidence="9 15" id="KW-0233">DNA recombination</keyword>
<dbReference type="PANTHER" id="PTHR47964">
    <property type="entry name" value="ATP-DEPENDENT DNA HELICASE HOMOLOG RECG, CHLOROPLASTIC"/>
    <property type="match status" value="1"/>
</dbReference>
<dbReference type="GO" id="GO:0006281">
    <property type="term" value="P:DNA repair"/>
    <property type="evidence" value="ECO:0007669"/>
    <property type="project" value="UniProtKB-UniRule"/>
</dbReference>
<dbReference type="InterPro" id="IPR004609">
    <property type="entry name" value="ATP-dep_DNA_helicase_RecG"/>
</dbReference>
<keyword evidence="8" id="KW-0238">DNA-binding</keyword>
<dbReference type="Gene3D" id="2.40.50.140">
    <property type="entry name" value="Nucleic acid-binding proteins"/>
    <property type="match status" value="1"/>
</dbReference>
<dbReference type="OrthoDB" id="9804325at2"/>
<evidence type="ECO:0000256" key="3">
    <source>
        <dbReference type="ARBA" id="ARBA00022741"/>
    </source>
</evidence>
<evidence type="ECO:0000256" key="4">
    <source>
        <dbReference type="ARBA" id="ARBA00022763"/>
    </source>
</evidence>
<dbReference type="EMBL" id="CP009170">
    <property type="protein sequence ID" value="AIS52577.1"/>
    <property type="molecule type" value="Genomic_DNA"/>
</dbReference>
<dbReference type="EC" id="5.6.2.4" evidence="13 15"/>
<dbReference type="GO" id="GO:0016887">
    <property type="term" value="F:ATP hydrolysis activity"/>
    <property type="evidence" value="ECO:0007669"/>
    <property type="project" value="RHEA"/>
</dbReference>
<dbReference type="InterPro" id="IPR012340">
    <property type="entry name" value="NA-bd_OB-fold"/>
</dbReference>
<dbReference type="KEGG" id="tki:TKV_c14060"/>
<evidence type="ECO:0000313" key="19">
    <source>
        <dbReference type="Proteomes" id="UP000029669"/>
    </source>
</evidence>
<keyword evidence="5 15" id="KW-0378">Hydrolase</keyword>
<keyword evidence="4 15" id="KW-0227">DNA damage</keyword>
<reference evidence="19" key="1">
    <citation type="journal article" date="2015" name="Genome Announc.">
        <title>Whole-Genome Sequences of 80 Environmental and Clinical Isolates of Burkholderia pseudomallei.</title>
        <authorList>
            <person name="Johnson S.L."/>
            <person name="Baker A.L."/>
            <person name="Chain P.S."/>
            <person name="Currie B.J."/>
            <person name="Daligault H.E."/>
            <person name="Davenport K.W."/>
            <person name="Davis C.B."/>
            <person name="Inglis T.J."/>
            <person name="Kaestli M."/>
            <person name="Koren S."/>
            <person name="Mayo M."/>
            <person name="Merritt A.J."/>
            <person name="Price E.P."/>
            <person name="Sarovich D.S."/>
            <person name="Warner J."/>
            <person name="Rosovitz M.J."/>
        </authorList>
    </citation>
    <scope>NUCLEOTIDE SEQUENCE [LARGE SCALE GENOMIC DNA]</scope>
    <source>
        <strain evidence="19">DSM 2030</strain>
    </source>
</reference>
<dbReference type="GO" id="GO:0006310">
    <property type="term" value="P:DNA recombination"/>
    <property type="evidence" value="ECO:0007669"/>
    <property type="project" value="UniProtKB-UniRule"/>
</dbReference>
<comment type="catalytic activity">
    <reaction evidence="14 15">
        <text>ATP + H2O = ADP + phosphate + H(+)</text>
        <dbReference type="Rhea" id="RHEA:13065"/>
        <dbReference type="ChEBI" id="CHEBI:15377"/>
        <dbReference type="ChEBI" id="CHEBI:15378"/>
        <dbReference type="ChEBI" id="CHEBI:30616"/>
        <dbReference type="ChEBI" id="CHEBI:43474"/>
        <dbReference type="ChEBI" id="CHEBI:456216"/>
        <dbReference type="EC" id="5.6.2.4"/>
    </reaction>
</comment>
<comment type="catalytic activity">
    <reaction evidence="12 15">
        <text>Couples ATP hydrolysis with the unwinding of duplex DNA by translocating in the 3'-5' direction.</text>
        <dbReference type="EC" id="5.6.2.4"/>
    </reaction>
</comment>
<evidence type="ECO:0000256" key="1">
    <source>
        <dbReference type="ARBA" id="ARBA00007504"/>
    </source>
</evidence>
<dbReference type="GO" id="GO:0005524">
    <property type="term" value="F:ATP binding"/>
    <property type="evidence" value="ECO:0007669"/>
    <property type="project" value="UniProtKB-KW"/>
</dbReference>
<dbReference type="PROSITE" id="PS51192">
    <property type="entry name" value="HELICASE_ATP_BIND_1"/>
    <property type="match status" value="1"/>
</dbReference>
<dbReference type="InterPro" id="IPR011545">
    <property type="entry name" value="DEAD/DEAH_box_helicase_dom"/>
</dbReference>